<feature type="domain" description="Beta-mannosidase-like galactose-binding" evidence="6">
    <location>
        <begin position="134"/>
        <end position="203"/>
    </location>
</feature>
<protein>
    <submittedName>
        <fullName evidence="7">Sugar-binding domain-containing protein</fullName>
    </submittedName>
</protein>
<name>A0ABW4YPH1_9BACL</name>
<keyword evidence="3" id="KW-0326">Glycosidase</keyword>
<dbReference type="PANTHER" id="PTHR42732:SF1">
    <property type="entry name" value="BETA-MANNOSIDASE"/>
    <property type="match status" value="1"/>
</dbReference>
<dbReference type="SUPFAM" id="SSF49785">
    <property type="entry name" value="Galactose-binding domain-like"/>
    <property type="match status" value="1"/>
</dbReference>
<dbReference type="RefSeq" id="WP_377774859.1">
    <property type="nucleotide sequence ID" value="NZ_JBHUHO010000043.1"/>
</dbReference>
<dbReference type="Pfam" id="PF00703">
    <property type="entry name" value="Glyco_hydro_2"/>
    <property type="match status" value="1"/>
</dbReference>
<evidence type="ECO:0000256" key="1">
    <source>
        <dbReference type="ARBA" id="ARBA00007401"/>
    </source>
</evidence>
<dbReference type="Gene3D" id="2.60.40.10">
    <property type="entry name" value="Immunoglobulins"/>
    <property type="match status" value="1"/>
</dbReference>
<dbReference type="InterPro" id="IPR008979">
    <property type="entry name" value="Galactose-bd-like_sf"/>
</dbReference>
<dbReference type="SUPFAM" id="SSF49303">
    <property type="entry name" value="beta-Galactosidase/glucuronidase domain"/>
    <property type="match status" value="1"/>
</dbReference>
<dbReference type="InterPro" id="IPR017853">
    <property type="entry name" value="GH"/>
</dbReference>
<dbReference type="InterPro" id="IPR054593">
    <property type="entry name" value="Beta-mannosidase-like_N2"/>
</dbReference>
<keyword evidence="8" id="KW-1185">Reference proteome</keyword>
<evidence type="ECO:0000313" key="8">
    <source>
        <dbReference type="Proteomes" id="UP001597362"/>
    </source>
</evidence>
<keyword evidence="2" id="KW-0378">Hydrolase</keyword>
<organism evidence="7 8">
    <name type="scientific">Paenibacillus yanchengensis</name>
    <dbReference type="NCBI Taxonomy" id="2035833"/>
    <lineage>
        <taxon>Bacteria</taxon>
        <taxon>Bacillati</taxon>
        <taxon>Bacillota</taxon>
        <taxon>Bacilli</taxon>
        <taxon>Bacillales</taxon>
        <taxon>Paenibacillaceae</taxon>
        <taxon>Paenibacillus</taxon>
    </lineage>
</organism>
<accession>A0ABW4YPH1</accession>
<evidence type="ECO:0000259" key="4">
    <source>
        <dbReference type="Pfam" id="PF00703"/>
    </source>
</evidence>
<dbReference type="Pfam" id="PF02836">
    <property type="entry name" value="Glyco_hydro_2_C"/>
    <property type="match status" value="1"/>
</dbReference>
<dbReference type="InterPro" id="IPR006103">
    <property type="entry name" value="Glyco_hydro_2_cat"/>
</dbReference>
<comment type="caution">
    <text evidence="7">The sequence shown here is derived from an EMBL/GenBank/DDBJ whole genome shotgun (WGS) entry which is preliminary data.</text>
</comment>
<evidence type="ECO:0000313" key="7">
    <source>
        <dbReference type="EMBL" id="MFD2117609.1"/>
    </source>
</evidence>
<dbReference type="EMBL" id="JBHUHO010000043">
    <property type="protein sequence ID" value="MFD2117609.1"/>
    <property type="molecule type" value="Genomic_DNA"/>
</dbReference>
<gene>
    <name evidence="7" type="ORF">ACFSJH_17915</name>
</gene>
<dbReference type="Gene3D" id="2.60.120.260">
    <property type="entry name" value="Galactose-binding domain-like"/>
    <property type="match status" value="1"/>
</dbReference>
<dbReference type="Pfam" id="PF22666">
    <property type="entry name" value="Glyco_hydro_2_N2"/>
    <property type="match status" value="1"/>
</dbReference>
<proteinExistence type="inferred from homology"/>
<comment type="similarity">
    <text evidence="1">Belongs to the glycosyl hydrolase 2 family.</text>
</comment>
<evidence type="ECO:0000259" key="6">
    <source>
        <dbReference type="Pfam" id="PF22666"/>
    </source>
</evidence>
<evidence type="ECO:0000256" key="2">
    <source>
        <dbReference type="ARBA" id="ARBA00022801"/>
    </source>
</evidence>
<feature type="domain" description="Glycoside hydrolase family 2 immunoglobulin-like beta-sandwich" evidence="4">
    <location>
        <begin position="256"/>
        <end position="364"/>
    </location>
</feature>
<dbReference type="SUPFAM" id="SSF51445">
    <property type="entry name" value="(Trans)glycosidases"/>
    <property type="match status" value="1"/>
</dbReference>
<dbReference type="InterPro" id="IPR036156">
    <property type="entry name" value="Beta-gal/glucu_dom_sf"/>
</dbReference>
<evidence type="ECO:0000259" key="5">
    <source>
        <dbReference type="Pfam" id="PF02836"/>
    </source>
</evidence>
<dbReference type="PANTHER" id="PTHR42732">
    <property type="entry name" value="BETA-GALACTOSIDASE"/>
    <property type="match status" value="1"/>
</dbReference>
<dbReference type="InterPro" id="IPR006102">
    <property type="entry name" value="Ig-like_GH2"/>
</dbReference>
<dbReference type="Proteomes" id="UP001597362">
    <property type="component" value="Unassembled WGS sequence"/>
</dbReference>
<sequence length="1024" mass="116852">MSSTSNDQFAAIAREGVQSANYELVAATPVPMTTTYMLPSTSSAPVAAAPSYAEDLQRFNEQLAELRVKYKPFLANHVLPHEMQRKQQPLQQFQFRYHQKEDNRFSNVLLGEGEWEQLTVPDFRGPTKEAGKWTAYYRTSFTYGTVAPGKRIFLIFKGVDYKATVYVNDKCVGSHEGFFAPFSFDITDIVQSNNTLVVQVDNDYPTLGVNGSNLDGDKLYAATGMGWDDPIEGWHHCPPGGGIYQAVYIEERSELHVQDMFVRPLLEQDAVEVWLDVMNTRDQLMKNLTIELAIYPRNFMGQSYTGLTFSVEYAGPGVNYYRYRMPLEEYRKWEPDTPYLYVARSHIYMEQQLLDVQDRQFGIRSFHMDETATPKGTLYLNNQPIILRGANEMGHLQLCVMRNDYEQLIDDILIAKLCNMNYIRLTQRPVQPEIYEYLDRLGMMNQTDLPLFGFLRRNQFAEAVRQAAEMERLVRSYPSTIMVSFINEPTAADKPSKRRFKSHRHLERVELEAFFVAARQAIFIENPDRVVKNVEGDYEPPTKEGMPDFHTYTMWYTNHGVPIGELHKGHLPPFSAGWKAGCGEYGAEGLDNYEVMMKYYPPEWLPATVEADWLPDKIQAAQTHGMHGDWYEEQTNIYDWITASQQHQALATQWMTDAFRRRSDLVVMTALHLLIDAWPSGWMKAVVDVDRVPKPAYFAYQRSLEPVRIHLRSDRFTAYGGEKLPVEAWILNDRAVEWHKVTVRVTVRTEHKELASYEQRVEVIHAVRPDYISTVPVQLPIVEQRELIFVDASVVHEDGTLLNQERMTIEVFPRIEQAAPSSLRTERSIMYLGEQAALLCRELALDAVAYNEQTNIASAGTIVVSDSERFAAYEQALQAYATAGGRIILLSDQLGKLSYTVAGEPIGVGKLGRVQFVAIDRSRPAFQQFATNDLSYLYNGANDQIDYIANTYVNLEQIEPLVFGYAKNWSFQSGLGNKRKLPVIGKQTCGAGEIVYSTIAYEGRIGYNPALDQLLHTVITTNQL</sequence>
<dbReference type="InterPro" id="IPR013783">
    <property type="entry name" value="Ig-like_fold"/>
</dbReference>
<feature type="domain" description="Glycoside hydrolase family 2 catalytic" evidence="5">
    <location>
        <begin position="375"/>
        <end position="492"/>
    </location>
</feature>
<reference evidence="8" key="1">
    <citation type="journal article" date="2019" name="Int. J. Syst. Evol. Microbiol.">
        <title>The Global Catalogue of Microorganisms (GCM) 10K type strain sequencing project: providing services to taxonomists for standard genome sequencing and annotation.</title>
        <authorList>
            <consortium name="The Broad Institute Genomics Platform"/>
            <consortium name="The Broad Institute Genome Sequencing Center for Infectious Disease"/>
            <person name="Wu L."/>
            <person name="Ma J."/>
        </authorList>
    </citation>
    <scope>NUCLEOTIDE SEQUENCE [LARGE SCALE GENOMIC DNA]</scope>
    <source>
        <strain evidence="8">GH52</strain>
    </source>
</reference>
<dbReference type="InterPro" id="IPR051913">
    <property type="entry name" value="GH2_Domain-Containing"/>
</dbReference>
<dbReference type="Gene3D" id="3.20.20.80">
    <property type="entry name" value="Glycosidases"/>
    <property type="match status" value="1"/>
</dbReference>
<evidence type="ECO:0000256" key="3">
    <source>
        <dbReference type="ARBA" id="ARBA00023295"/>
    </source>
</evidence>